<dbReference type="SUPFAM" id="SSF52540">
    <property type="entry name" value="P-loop containing nucleoside triphosphate hydrolases"/>
    <property type="match status" value="1"/>
</dbReference>
<dbReference type="EMBL" id="CP027850">
    <property type="protein sequence ID" value="AVQ03794.1"/>
    <property type="molecule type" value="Genomic_DNA"/>
</dbReference>
<dbReference type="PANTHER" id="PTHR43166">
    <property type="entry name" value="AMINO ACID IMPORT ATP-BINDING PROTEIN"/>
    <property type="match status" value="1"/>
</dbReference>
<keyword evidence="9" id="KW-1185">Reference proteome</keyword>
<reference evidence="8 9" key="1">
    <citation type="journal article" date="2015" name="Biotechnol. Bioeng.">
        <title>Genome sequence and phenotypic characterization of Caulobacter segnis.</title>
        <authorList>
            <person name="Patel S."/>
            <person name="Fletcher B."/>
            <person name="Scott D.C."/>
            <person name="Ely B."/>
        </authorList>
    </citation>
    <scope>NUCLEOTIDE SEQUENCE [LARGE SCALE GENOMIC DNA]</scope>
    <source>
        <strain evidence="8 9">TK0059</strain>
    </source>
</reference>
<protein>
    <submittedName>
        <fullName evidence="8">Phosphonate ABC transporter ATP-binding protein</fullName>
    </submittedName>
</protein>
<dbReference type="CDD" id="cd03256">
    <property type="entry name" value="ABC_PhnC_transporter"/>
    <property type="match status" value="1"/>
</dbReference>
<evidence type="ECO:0000256" key="3">
    <source>
        <dbReference type="ARBA" id="ARBA00022741"/>
    </source>
</evidence>
<accession>A0ABN5J1F7</accession>
<dbReference type="InterPro" id="IPR003593">
    <property type="entry name" value="AAA+_ATPase"/>
</dbReference>
<dbReference type="InterPro" id="IPR027417">
    <property type="entry name" value="P-loop_NTPase"/>
</dbReference>
<evidence type="ECO:0000259" key="7">
    <source>
        <dbReference type="PROSITE" id="PS50893"/>
    </source>
</evidence>
<keyword evidence="5" id="KW-1278">Translocase</keyword>
<keyword evidence="3" id="KW-0547">Nucleotide-binding</keyword>
<keyword evidence="6" id="KW-0472">Membrane</keyword>
<dbReference type="InterPro" id="IPR050086">
    <property type="entry name" value="MetN_ABC_transporter-like"/>
</dbReference>
<dbReference type="Proteomes" id="UP000240527">
    <property type="component" value="Chromosome"/>
</dbReference>
<dbReference type="Gene3D" id="3.40.50.300">
    <property type="entry name" value="P-loop containing nucleotide triphosphate hydrolases"/>
    <property type="match status" value="1"/>
</dbReference>
<evidence type="ECO:0000256" key="6">
    <source>
        <dbReference type="ARBA" id="ARBA00023136"/>
    </source>
</evidence>
<dbReference type="PANTHER" id="PTHR43166:SF6">
    <property type="entry name" value="PHOSPHONATES IMPORT ATP-BINDING PROTEIN PHNC"/>
    <property type="match status" value="1"/>
</dbReference>
<gene>
    <name evidence="8" type="primary">phnC</name>
    <name evidence="8" type="ORF">B7G68_19295</name>
</gene>
<dbReference type="NCBIfam" id="TIGR02315">
    <property type="entry name" value="ABC_phnC"/>
    <property type="match status" value="1"/>
</dbReference>
<dbReference type="InterPro" id="IPR003439">
    <property type="entry name" value="ABC_transporter-like_ATP-bd"/>
</dbReference>
<keyword evidence="1" id="KW-0813">Transport</keyword>
<feature type="domain" description="ABC transporter" evidence="7">
    <location>
        <begin position="7"/>
        <end position="259"/>
    </location>
</feature>
<evidence type="ECO:0000256" key="1">
    <source>
        <dbReference type="ARBA" id="ARBA00022448"/>
    </source>
</evidence>
<organism evidence="8 9">
    <name type="scientific">Caulobacter segnis</name>
    <dbReference type="NCBI Taxonomy" id="88688"/>
    <lineage>
        <taxon>Bacteria</taxon>
        <taxon>Pseudomonadati</taxon>
        <taxon>Pseudomonadota</taxon>
        <taxon>Alphaproteobacteria</taxon>
        <taxon>Caulobacterales</taxon>
        <taxon>Caulobacteraceae</taxon>
        <taxon>Caulobacter</taxon>
    </lineage>
</organism>
<evidence type="ECO:0000256" key="5">
    <source>
        <dbReference type="ARBA" id="ARBA00022967"/>
    </source>
</evidence>
<dbReference type="SMART" id="SM00382">
    <property type="entry name" value="AAA"/>
    <property type="match status" value="1"/>
</dbReference>
<keyword evidence="4 8" id="KW-0067">ATP-binding</keyword>
<dbReference type="RefSeq" id="WP_013080839.1">
    <property type="nucleotide sequence ID" value="NZ_CP027850.1"/>
</dbReference>
<dbReference type="InterPro" id="IPR012693">
    <property type="entry name" value="ABC_transpr_PhnC"/>
</dbReference>
<sequence>MTSDPVLSIRAASKTFGSRRALDAVSLDVARGEMIALIGPSGSGKSTLLRSIDGLQTIDPPGENGGEGVITAFGGAVQAKGKVSSEVRKARIRIGFIAQQFNLVGRLSLFSNVALGSLGRIPVLRGLFGAWPKETREAAMAALARVGVADYAAQRANTLSGGQQQRGAIARALVQKAKIILADEPVASLDPVSARKVMEILRDLNQTDGLTVVVTLHQVDYALRYCDRVVALKAGHKVYDGPATGLNREKLIDIYGPEFEDVFWEGAPQ</sequence>
<name>A0ABN5J1F7_9CAUL</name>
<dbReference type="GO" id="GO:0005524">
    <property type="term" value="F:ATP binding"/>
    <property type="evidence" value="ECO:0007669"/>
    <property type="project" value="UniProtKB-KW"/>
</dbReference>
<evidence type="ECO:0000256" key="4">
    <source>
        <dbReference type="ARBA" id="ARBA00022840"/>
    </source>
</evidence>
<evidence type="ECO:0000313" key="8">
    <source>
        <dbReference type="EMBL" id="AVQ03794.1"/>
    </source>
</evidence>
<dbReference type="Pfam" id="PF00005">
    <property type="entry name" value="ABC_tran"/>
    <property type="match status" value="1"/>
</dbReference>
<keyword evidence="2" id="KW-1003">Cell membrane</keyword>
<dbReference type="PROSITE" id="PS50893">
    <property type="entry name" value="ABC_TRANSPORTER_2"/>
    <property type="match status" value="1"/>
</dbReference>
<evidence type="ECO:0000313" key="9">
    <source>
        <dbReference type="Proteomes" id="UP000240527"/>
    </source>
</evidence>
<evidence type="ECO:0000256" key="2">
    <source>
        <dbReference type="ARBA" id="ARBA00022475"/>
    </source>
</evidence>
<proteinExistence type="predicted"/>